<feature type="transmembrane region" description="Helical" evidence="1">
    <location>
        <begin position="5"/>
        <end position="25"/>
    </location>
</feature>
<keyword evidence="1" id="KW-1133">Transmembrane helix</keyword>
<organism evidence="2">
    <name type="scientific">marine sediment metagenome</name>
    <dbReference type="NCBI Taxonomy" id="412755"/>
    <lineage>
        <taxon>unclassified sequences</taxon>
        <taxon>metagenomes</taxon>
        <taxon>ecological metagenomes</taxon>
    </lineage>
</organism>
<evidence type="ECO:0000256" key="1">
    <source>
        <dbReference type="SAM" id="Phobius"/>
    </source>
</evidence>
<keyword evidence="1" id="KW-0472">Membrane</keyword>
<sequence>MNKKLFIYAIVGIFAISFVFAAWAFSYNNTIQASVFPTGGVLLIVEDISNFSVNATNGNVTNIQNISLFNRNGQKPTILNLTVNKVLTEVSCPNFINDCNIELKNATSVINDGDSISLISGFNNFTLETSCIQFSCGQNISIEVDIT</sequence>
<dbReference type="EMBL" id="LAZR01000741">
    <property type="protein sequence ID" value="KKN59057.1"/>
    <property type="molecule type" value="Genomic_DNA"/>
</dbReference>
<evidence type="ECO:0000313" key="2">
    <source>
        <dbReference type="EMBL" id="KKN59057.1"/>
    </source>
</evidence>
<comment type="caution">
    <text evidence="2">The sequence shown here is derived from an EMBL/GenBank/DDBJ whole genome shotgun (WGS) entry which is preliminary data.</text>
</comment>
<keyword evidence="1" id="KW-0812">Transmembrane</keyword>
<reference evidence="2" key="1">
    <citation type="journal article" date="2015" name="Nature">
        <title>Complex archaea that bridge the gap between prokaryotes and eukaryotes.</title>
        <authorList>
            <person name="Spang A."/>
            <person name="Saw J.H."/>
            <person name="Jorgensen S.L."/>
            <person name="Zaremba-Niedzwiedzka K."/>
            <person name="Martijn J."/>
            <person name="Lind A.E."/>
            <person name="van Eijk R."/>
            <person name="Schleper C."/>
            <person name="Guy L."/>
            <person name="Ettema T.J."/>
        </authorList>
    </citation>
    <scope>NUCLEOTIDE SEQUENCE</scope>
</reference>
<dbReference type="AlphaFoldDB" id="A0A0F9S9U0"/>
<gene>
    <name evidence="2" type="ORF">LCGC14_0546120</name>
</gene>
<accession>A0A0F9S9U0</accession>
<protein>
    <submittedName>
        <fullName evidence="2">Uncharacterized protein</fullName>
    </submittedName>
</protein>
<proteinExistence type="predicted"/>
<name>A0A0F9S9U0_9ZZZZ</name>